<feature type="compositionally biased region" description="Polar residues" evidence="1">
    <location>
        <begin position="1"/>
        <end position="14"/>
    </location>
</feature>
<feature type="domain" description="Acyltransferase 3" evidence="3">
    <location>
        <begin position="34"/>
        <end position="360"/>
    </location>
</feature>
<dbReference type="STRING" id="490629.SAMN05216266_103335"/>
<dbReference type="EMBL" id="FOKG01000003">
    <property type="protein sequence ID" value="SFB02198.1"/>
    <property type="molecule type" value="Genomic_DNA"/>
</dbReference>
<feature type="domain" description="SGNH" evidence="4">
    <location>
        <begin position="461"/>
        <end position="681"/>
    </location>
</feature>
<dbReference type="InterPro" id="IPR002656">
    <property type="entry name" value="Acyl_transf_3_dom"/>
</dbReference>
<dbReference type="InterPro" id="IPR050879">
    <property type="entry name" value="Acyltransferase_3"/>
</dbReference>
<name>A0A1I0XPS2_9PSEU</name>
<feature type="transmembrane region" description="Helical" evidence="2">
    <location>
        <begin position="195"/>
        <end position="214"/>
    </location>
</feature>
<dbReference type="Proteomes" id="UP000243799">
    <property type="component" value="Unassembled WGS sequence"/>
</dbReference>
<dbReference type="InterPro" id="IPR043968">
    <property type="entry name" value="SGNH"/>
</dbReference>
<dbReference type="GO" id="GO:0000271">
    <property type="term" value="P:polysaccharide biosynthetic process"/>
    <property type="evidence" value="ECO:0007669"/>
    <property type="project" value="TreeGrafter"/>
</dbReference>
<evidence type="ECO:0000256" key="1">
    <source>
        <dbReference type="SAM" id="MobiDB-lite"/>
    </source>
</evidence>
<evidence type="ECO:0000259" key="4">
    <source>
        <dbReference type="Pfam" id="PF19040"/>
    </source>
</evidence>
<dbReference type="GO" id="GO:0016787">
    <property type="term" value="F:hydrolase activity"/>
    <property type="evidence" value="ECO:0007669"/>
    <property type="project" value="UniProtKB-KW"/>
</dbReference>
<dbReference type="PANTHER" id="PTHR23028:SF53">
    <property type="entry name" value="ACYL_TRANSF_3 DOMAIN-CONTAINING PROTEIN"/>
    <property type="match status" value="1"/>
</dbReference>
<accession>A0A1I0XPS2</accession>
<keyword evidence="2" id="KW-1133">Transmembrane helix</keyword>
<feature type="transmembrane region" description="Helical" evidence="2">
    <location>
        <begin position="343"/>
        <end position="361"/>
    </location>
</feature>
<feature type="transmembrane region" description="Helical" evidence="2">
    <location>
        <begin position="98"/>
        <end position="117"/>
    </location>
</feature>
<feature type="transmembrane region" description="Helical" evidence="2">
    <location>
        <begin position="59"/>
        <end position="78"/>
    </location>
</feature>
<dbReference type="AlphaFoldDB" id="A0A1I0XPS2"/>
<evidence type="ECO:0000259" key="3">
    <source>
        <dbReference type="Pfam" id="PF01757"/>
    </source>
</evidence>
<dbReference type="PANTHER" id="PTHR23028">
    <property type="entry name" value="ACETYLTRANSFERASE"/>
    <property type="match status" value="1"/>
</dbReference>
<dbReference type="GO" id="GO:0016747">
    <property type="term" value="F:acyltransferase activity, transferring groups other than amino-acyl groups"/>
    <property type="evidence" value="ECO:0007669"/>
    <property type="project" value="InterPro"/>
</dbReference>
<feature type="transmembrane region" description="Helical" evidence="2">
    <location>
        <begin position="226"/>
        <end position="246"/>
    </location>
</feature>
<feature type="transmembrane region" description="Helical" evidence="2">
    <location>
        <begin position="253"/>
        <end position="271"/>
    </location>
</feature>
<keyword evidence="5" id="KW-0378">Hydrolase</keyword>
<evidence type="ECO:0000313" key="5">
    <source>
        <dbReference type="EMBL" id="SFB02198.1"/>
    </source>
</evidence>
<dbReference type="Pfam" id="PF19040">
    <property type="entry name" value="SGNH"/>
    <property type="match status" value="1"/>
</dbReference>
<feature type="transmembrane region" description="Helical" evidence="2">
    <location>
        <begin position="381"/>
        <end position="401"/>
    </location>
</feature>
<feature type="transmembrane region" description="Helical" evidence="2">
    <location>
        <begin position="277"/>
        <end position="295"/>
    </location>
</feature>
<keyword evidence="5" id="KW-0012">Acyltransferase</keyword>
<sequence length="689" mass="75480">MNLPSVSDITSPPINKTGPADSRKTPLVAGFRPEIEGLRAVAVLMVVVYHVWFGRVSGGVDVFLVLTGFLISGSLLRAAENRGRIEFGAFWGRLFKRLFPPVAVVLLGVLVATYLWLPENRWHNTIGEVVATAFYFENWSLATSAVDYLDRTELPSPVQHFWSLSMQGQFYVIWAVLISLVTLVFTRLRFSTRSAGLALFTSVFVASLTYSIFVTSTNQPWAYFDLGARLWEFALGGILAIALPYLRLPQRLRVLLGWLGLAALILCGALFDVSTLFPGYVALWPVIAALLVVIAGTTGSRIGADRLLTWRPLKYLGGISYALYLWHWPVLIVYLAVRERSLATFRGGLIVICVSLVLAAATKALLENPVNAFTKPRTSPAWAVAVVGLFMAPVLVASTMWTQRLDSRAELAAAMVDDPERYPGAQAIAFPERNRAPGALPVLPEPASARDDLPVTYEKGCHVTLEGTEVAVCEYGPGTADYSIAVVGASRSAHWYPALKKVVDNKGWTLFNLTKSSCQFSTDTPLTVNGELYEECVEWREGAMRTLSELRPDAVLTSSTHASPEEGEQTFQGFVDRWRQLDELGIKVAGIRDLPRVEIDGPECVATRGADQCVSSAAYSQADTDPARDLVDLPDNVALIDMTEYVCPAGECPAVIGNVLVYRDTSHLTATYSRTLAPILEEKLIQAIN</sequence>
<keyword evidence="6" id="KW-1185">Reference proteome</keyword>
<dbReference type="OrthoDB" id="3404679at2"/>
<evidence type="ECO:0000256" key="2">
    <source>
        <dbReference type="SAM" id="Phobius"/>
    </source>
</evidence>
<reference evidence="6" key="1">
    <citation type="submission" date="2016-10" db="EMBL/GenBank/DDBJ databases">
        <authorList>
            <person name="Varghese N."/>
            <person name="Submissions S."/>
        </authorList>
    </citation>
    <scope>NUCLEOTIDE SEQUENCE [LARGE SCALE GENOMIC DNA]</scope>
    <source>
        <strain evidence="6">CGMCC 4.3568</strain>
    </source>
</reference>
<feature type="transmembrane region" description="Helical" evidence="2">
    <location>
        <begin position="170"/>
        <end position="188"/>
    </location>
</feature>
<dbReference type="GO" id="GO:0016020">
    <property type="term" value="C:membrane"/>
    <property type="evidence" value="ECO:0007669"/>
    <property type="project" value="TreeGrafter"/>
</dbReference>
<feature type="region of interest" description="Disordered" evidence="1">
    <location>
        <begin position="1"/>
        <end position="22"/>
    </location>
</feature>
<proteinExistence type="predicted"/>
<dbReference type="Pfam" id="PF01757">
    <property type="entry name" value="Acyl_transf_3"/>
    <property type="match status" value="1"/>
</dbReference>
<keyword evidence="2" id="KW-0472">Membrane</keyword>
<dbReference type="RefSeq" id="WP_091671523.1">
    <property type="nucleotide sequence ID" value="NZ_FOKG01000003.1"/>
</dbReference>
<organism evidence="5 6">
    <name type="scientific">Amycolatopsis marina</name>
    <dbReference type="NCBI Taxonomy" id="490629"/>
    <lineage>
        <taxon>Bacteria</taxon>
        <taxon>Bacillati</taxon>
        <taxon>Actinomycetota</taxon>
        <taxon>Actinomycetes</taxon>
        <taxon>Pseudonocardiales</taxon>
        <taxon>Pseudonocardiaceae</taxon>
        <taxon>Amycolatopsis</taxon>
    </lineage>
</organism>
<feature type="transmembrane region" description="Helical" evidence="2">
    <location>
        <begin position="315"/>
        <end position="337"/>
    </location>
</feature>
<evidence type="ECO:0000313" key="6">
    <source>
        <dbReference type="Proteomes" id="UP000243799"/>
    </source>
</evidence>
<keyword evidence="5" id="KW-0808">Transferase</keyword>
<keyword evidence="2" id="KW-0812">Transmembrane</keyword>
<protein>
    <submittedName>
        <fullName evidence="5">Peptidoglycan/LPS O-acetylase OafA/YrhL, contains acyltransferase and SGNH-hydrolase domains</fullName>
    </submittedName>
</protein>
<gene>
    <name evidence="5" type="ORF">SAMN05216266_103335</name>
</gene>